<comment type="caution">
    <text evidence="2">The sequence shown here is derived from an EMBL/GenBank/DDBJ whole genome shotgun (WGS) entry which is preliminary data.</text>
</comment>
<dbReference type="EMBL" id="VUOB01000063">
    <property type="protein sequence ID" value="KAA2254066.1"/>
    <property type="molecule type" value="Genomic_DNA"/>
</dbReference>
<evidence type="ECO:0000256" key="1">
    <source>
        <dbReference type="SAM" id="SignalP"/>
    </source>
</evidence>
<gene>
    <name evidence="2" type="ORF">F0L68_31135</name>
</gene>
<dbReference type="AlphaFoldDB" id="A0A5B2WUA8"/>
<sequence>MWCRGASGTRSSRRLVLVLAAGVLAAGASATAVAAGAAGLTVYVSPTGSDSNSGAAPDQPVQTLQKARDLARGLNQSPAGDVTVSLADGTYQLSQPLSLDARDSGANGHRVVWTAAAGAHPVVSGGVGLTGWHQTDAGKHIWAAPAPAGLRTRQLYVNGARATRATGALPVTVTQTSTGYTASAATMAGWRNPGDIEFVYTGGLGAWTEPRCPVGSISGNTITMAQPCWNNSTRRVLRTDGSGRTYELVGRASITESPTAVENAYELLDQPGEWYLDSAKSTVYYIPRAGEDLATAKVVAPALETLVSGQGTASAPIHDISFNGLQFSDATWLSPSGPEGFSEIQATYRITGTTGYATQGLCQFKAGGTCPYGNWTKSPGNVSFNHDKGIAFTGDGFARLGGAGLDLGDGSQGDLVKGCVFTDISGNGLELGGVDVTMPTAAGDHTSGNQILDNHLYSLPVEFHGGVAIDVGYAEQTTIAHNQIDHTAYTGISIGWGGWPDKIKKPAEPNYSNNNTLANNLIFNHMSMLGDGGAIYTNGNTGGSLATGEHLVGNVVHDQKSNKGHALYTDNGAGNITLRGNAEYSNAANDWGSKHVDYTANNGNYDPLDLEGNYWETGPADYNQKAVTIKGNHVITGPSQIPASIIANAGLESAYTGILGWHPAS</sequence>
<feature type="signal peptide" evidence="1">
    <location>
        <begin position="1"/>
        <end position="34"/>
    </location>
</feature>
<evidence type="ECO:0000313" key="2">
    <source>
        <dbReference type="EMBL" id="KAA2254066.1"/>
    </source>
</evidence>
<accession>A0A5B2WUA8</accession>
<dbReference type="OrthoDB" id="9808066at2"/>
<organism evidence="2 3">
    <name type="scientific">Solihabitans fulvus</name>
    <dbReference type="NCBI Taxonomy" id="1892852"/>
    <lineage>
        <taxon>Bacteria</taxon>
        <taxon>Bacillati</taxon>
        <taxon>Actinomycetota</taxon>
        <taxon>Actinomycetes</taxon>
        <taxon>Pseudonocardiales</taxon>
        <taxon>Pseudonocardiaceae</taxon>
        <taxon>Solihabitans</taxon>
    </lineage>
</organism>
<dbReference type="Gene3D" id="2.160.20.10">
    <property type="entry name" value="Single-stranded right-handed beta-helix, Pectin lyase-like"/>
    <property type="match status" value="2"/>
</dbReference>
<name>A0A5B2WUA8_9PSEU</name>
<dbReference type="PANTHER" id="PTHR36453">
    <property type="entry name" value="SECRETED PROTEIN-RELATED"/>
    <property type="match status" value="1"/>
</dbReference>
<dbReference type="PANTHER" id="PTHR36453:SF1">
    <property type="entry name" value="RIGHT HANDED BETA HELIX DOMAIN-CONTAINING PROTEIN"/>
    <property type="match status" value="1"/>
</dbReference>
<feature type="chain" id="PRO_5038765742" evidence="1">
    <location>
        <begin position="35"/>
        <end position="665"/>
    </location>
</feature>
<evidence type="ECO:0000313" key="3">
    <source>
        <dbReference type="Proteomes" id="UP000323454"/>
    </source>
</evidence>
<protein>
    <submittedName>
        <fullName evidence="2">Right-handed parallel beta-helix repeat-containing protein</fullName>
    </submittedName>
</protein>
<keyword evidence="3" id="KW-1185">Reference proteome</keyword>
<dbReference type="InterPro" id="IPR011050">
    <property type="entry name" value="Pectin_lyase_fold/virulence"/>
</dbReference>
<dbReference type="Proteomes" id="UP000323454">
    <property type="component" value="Unassembled WGS sequence"/>
</dbReference>
<proteinExistence type="predicted"/>
<dbReference type="SUPFAM" id="SSF51126">
    <property type="entry name" value="Pectin lyase-like"/>
    <property type="match status" value="1"/>
</dbReference>
<reference evidence="2 3" key="1">
    <citation type="submission" date="2019-09" db="EMBL/GenBank/DDBJ databases">
        <title>Goodfellowia gen. nov., a new genus of the Pseudonocardineae related to Actinoalloteichus, containing Goodfellowia coeruleoviolacea gen. nov., comb. nov. gen. nov., comb. nov.</title>
        <authorList>
            <person name="Labeda D."/>
        </authorList>
    </citation>
    <scope>NUCLEOTIDE SEQUENCE [LARGE SCALE GENOMIC DNA]</scope>
    <source>
        <strain evidence="2 3">AN110305</strain>
    </source>
</reference>
<keyword evidence="1" id="KW-0732">Signal</keyword>
<dbReference type="InterPro" id="IPR012334">
    <property type="entry name" value="Pectin_lyas_fold"/>
</dbReference>
<reference evidence="2 3" key="2">
    <citation type="submission" date="2019-09" db="EMBL/GenBank/DDBJ databases">
        <authorList>
            <person name="Jin C."/>
        </authorList>
    </citation>
    <scope>NUCLEOTIDE SEQUENCE [LARGE SCALE GENOMIC DNA]</scope>
    <source>
        <strain evidence="2 3">AN110305</strain>
    </source>
</reference>